<reference evidence="1" key="1">
    <citation type="journal article" date="2014" name="Int. J. Syst. Evol. Microbiol.">
        <title>Complete genome sequence of Corynebacterium casei LMG S-19264T (=DSM 44701T), isolated from a smear-ripened cheese.</title>
        <authorList>
            <consortium name="US DOE Joint Genome Institute (JGI-PGF)"/>
            <person name="Walter F."/>
            <person name="Albersmeier A."/>
            <person name="Kalinowski J."/>
            <person name="Ruckert C."/>
        </authorList>
    </citation>
    <scope>NUCLEOTIDE SEQUENCE</scope>
    <source>
        <strain evidence="1">JCM 3131</strain>
    </source>
</reference>
<sequence length="73" mass="8217">MKLRKYAETGIPHYWRVEDEEGSPVVHVYELDRPTSVYAPVGIFRGTMRRPVPFAVTLDFHSLVPSLSSGAAE</sequence>
<dbReference type="InterPro" id="IPR012296">
    <property type="entry name" value="Nuclease_put_TT1808"/>
</dbReference>
<gene>
    <name evidence="1" type="ORF">GCM10010145_06870</name>
</gene>
<keyword evidence="2" id="KW-1185">Reference proteome</keyword>
<dbReference type="EMBL" id="BMQK01000001">
    <property type="protein sequence ID" value="GGQ41249.1"/>
    <property type="molecule type" value="Genomic_DNA"/>
</dbReference>
<evidence type="ECO:0008006" key="3">
    <source>
        <dbReference type="Google" id="ProtNLM"/>
    </source>
</evidence>
<name>A0A918B9P5_9ACTN</name>
<organism evidence="1 2">
    <name type="scientific">Streptomyces ruber</name>
    <dbReference type="NCBI Taxonomy" id="83378"/>
    <lineage>
        <taxon>Bacteria</taxon>
        <taxon>Bacillati</taxon>
        <taxon>Actinomycetota</taxon>
        <taxon>Actinomycetes</taxon>
        <taxon>Kitasatosporales</taxon>
        <taxon>Streptomycetaceae</taxon>
        <taxon>Streptomyces</taxon>
    </lineage>
</organism>
<dbReference type="Gene3D" id="3.90.1570.10">
    <property type="entry name" value="tt1808, chain A"/>
    <property type="match status" value="1"/>
</dbReference>
<protein>
    <recommendedName>
        <fullName evidence="3">Restriction endonuclease domain-containing protein</fullName>
    </recommendedName>
</protein>
<comment type="caution">
    <text evidence="1">The sequence shown here is derived from an EMBL/GenBank/DDBJ whole genome shotgun (WGS) entry which is preliminary data.</text>
</comment>
<proteinExistence type="predicted"/>
<dbReference type="AlphaFoldDB" id="A0A918B9P5"/>
<evidence type="ECO:0000313" key="1">
    <source>
        <dbReference type="EMBL" id="GGQ41249.1"/>
    </source>
</evidence>
<accession>A0A918B9P5</accession>
<dbReference type="Proteomes" id="UP000620156">
    <property type="component" value="Unassembled WGS sequence"/>
</dbReference>
<evidence type="ECO:0000313" key="2">
    <source>
        <dbReference type="Proteomes" id="UP000620156"/>
    </source>
</evidence>
<reference evidence="1" key="2">
    <citation type="submission" date="2020-09" db="EMBL/GenBank/DDBJ databases">
        <authorList>
            <person name="Sun Q."/>
            <person name="Ohkuma M."/>
        </authorList>
    </citation>
    <scope>NUCLEOTIDE SEQUENCE</scope>
    <source>
        <strain evidence="1">JCM 3131</strain>
    </source>
</reference>